<evidence type="ECO:0000313" key="3">
    <source>
        <dbReference type="Proteomes" id="UP001189624"/>
    </source>
</evidence>
<gene>
    <name evidence="2" type="ORF">AYBTSS11_LOCUS13116</name>
</gene>
<dbReference type="EMBL" id="OY731401">
    <property type="protein sequence ID" value="CAJ1948300.1"/>
    <property type="molecule type" value="Genomic_DNA"/>
</dbReference>
<feature type="region of interest" description="Disordered" evidence="1">
    <location>
        <begin position="18"/>
        <end position="54"/>
    </location>
</feature>
<evidence type="ECO:0000256" key="1">
    <source>
        <dbReference type="SAM" id="MobiDB-lite"/>
    </source>
</evidence>
<sequence>MPHVETFNLVGIEKSASKEDRGGLVIPTDDVWRGSDEGKTMREPHAGRRPPKRSHAWRHMLENYGIIQ</sequence>
<proteinExistence type="predicted"/>
<keyword evidence="3" id="KW-1185">Reference proteome</keyword>
<evidence type="ECO:0000313" key="2">
    <source>
        <dbReference type="EMBL" id="CAJ1948300.1"/>
    </source>
</evidence>
<organism evidence="2 3">
    <name type="scientific">Sphenostylis stenocarpa</name>
    <dbReference type="NCBI Taxonomy" id="92480"/>
    <lineage>
        <taxon>Eukaryota</taxon>
        <taxon>Viridiplantae</taxon>
        <taxon>Streptophyta</taxon>
        <taxon>Embryophyta</taxon>
        <taxon>Tracheophyta</taxon>
        <taxon>Spermatophyta</taxon>
        <taxon>Magnoliopsida</taxon>
        <taxon>eudicotyledons</taxon>
        <taxon>Gunneridae</taxon>
        <taxon>Pentapetalae</taxon>
        <taxon>rosids</taxon>
        <taxon>fabids</taxon>
        <taxon>Fabales</taxon>
        <taxon>Fabaceae</taxon>
        <taxon>Papilionoideae</taxon>
        <taxon>50 kb inversion clade</taxon>
        <taxon>NPAAA clade</taxon>
        <taxon>indigoferoid/millettioid clade</taxon>
        <taxon>Phaseoleae</taxon>
        <taxon>Sphenostylis</taxon>
    </lineage>
</organism>
<dbReference type="AlphaFoldDB" id="A0AA86S9E2"/>
<feature type="compositionally biased region" description="Basic and acidic residues" evidence="1">
    <location>
        <begin position="30"/>
        <end position="46"/>
    </location>
</feature>
<dbReference type="Proteomes" id="UP001189624">
    <property type="component" value="Chromosome 4"/>
</dbReference>
<accession>A0AA86S9E2</accession>
<name>A0AA86S9E2_9FABA</name>
<protein>
    <submittedName>
        <fullName evidence="2">Uncharacterized protein</fullName>
    </submittedName>
</protein>
<dbReference type="Gramene" id="rna-AYBTSS11_LOCUS13116">
    <property type="protein sequence ID" value="CAJ1948300.1"/>
    <property type="gene ID" value="gene-AYBTSS11_LOCUS13116"/>
</dbReference>
<reference evidence="2" key="1">
    <citation type="submission" date="2023-10" db="EMBL/GenBank/DDBJ databases">
        <authorList>
            <person name="Domelevo Entfellner J.-B."/>
        </authorList>
    </citation>
    <scope>NUCLEOTIDE SEQUENCE</scope>
</reference>